<dbReference type="SUPFAM" id="SSF52172">
    <property type="entry name" value="CheY-like"/>
    <property type="match status" value="1"/>
</dbReference>
<dbReference type="GO" id="GO:0000160">
    <property type="term" value="P:phosphorelay signal transduction system"/>
    <property type="evidence" value="ECO:0007669"/>
    <property type="project" value="InterPro"/>
</dbReference>
<evidence type="ECO:0000259" key="2">
    <source>
        <dbReference type="PROSITE" id="PS50110"/>
    </source>
</evidence>
<dbReference type="Pfam" id="PF00072">
    <property type="entry name" value="Response_reg"/>
    <property type="match status" value="1"/>
</dbReference>
<organism evidence="3">
    <name type="scientific">marine metagenome</name>
    <dbReference type="NCBI Taxonomy" id="408172"/>
    <lineage>
        <taxon>unclassified sequences</taxon>
        <taxon>metagenomes</taxon>
        <taxon>ecological metagenomes</taxon>
    </lineage>
</organism>
<dbReference type="PANTHER" id="PTHR45566:SF1">
    <property type="entry name" value="HTH-TYPE TRANSCRIPTIONAL REGULATOR YHJB-RELATED"/>
    <property type="match status" value="1"/>
</dbReference>
<reference evidence="3" key="1">
    <citation type="submission" date="2018-05" db="EMBL/GenBank/DDBJ databases">
        <authorList>
            <person name="Lanie J.A."/>
            <person name="Ng W.-L."/>
            <person name="Kazmierczak K.M."/>
            <person name="Andrzejewski T.M."/>
            <person name="Davidsen T.M."/>
            <person name="Wayne K.J."/>
            <person name="Tettelin H."/>
            <person name="Glass J.I."/>
            <person name="Rusch D."/>
            <person name="Podicherti R."/>
            <person name="Tsui H.-C.T."/>
            <person name="Winkler M.E."/>
        </authorList>
    </citation>
    <scope>NUCLEOTIDE SEQUENCE</scope>
</reference>
<dbReference type="InterPro" id="IPR001789">
    <property type="entry name" value="Sig_transdc_resp-reg_receiver"/>
</dbReference>
<dbReference type="InterPro" id="IPR051015">
    <property type="entry name" value="EvgA-like"/>
</dbReference>
<dbReference type="EMBL" id="UINC01112723">
    <property type="protein sequence ID" value="SVC81864.1"/>
    <property type="molecule type" value="Genomic_DNA"/>
</dbReference>
<accession>A0A382Q8E4</accession>
<dbReference type="SMART" id="SM00448">
    <property type="entry name" value="REC"/>
    <property type="match status" value="1"/>
</dbReference>
<protein>
    <recommendedName>
        <fullName evidence="2">Response regulatory domain-containing protein</fullName>
    </recommendedName>
</protein>
<dbReference type="PANTHER" id="PTHR45566">
    <property type="entry name" value="HTH-TYPE TRANSCRIPTIONAL REGULATOR YHJB-RELATED"/>
    <property type="match status" value="1"/>
</dbReference>
<name>A0A382Q8E4_9ZZZZ</name>
<feature type="non-terminal residue" evidence="3">
    <location>
        <position position="160"/>
    </location>
</feature>
<evidence type="ECO:0000313" key="3">
    <source>
        <dbReference type="EMBL" id="SVC81864.1"/>
    </source>
</evidence>
<dbReference type="AlphaFoldDB" id="A0A382Q8E4"/>
<dbReference type="InterPro" id="IPR011006">
    <property type="entry name" value="CheY-like_superfamily"/>
</dbReference>
<feature type="region of interest" description="Disordered" evidence="1">
    <location>
        <begin position="136"/>
        <end position="160"/>
    </location>
</feature>
<dbReference type="PROSITE" id="PS50110">
    <property type="entry name" value="RESPONSE_REGULATORY"/>
    <property type="match status" value="1"/>
</dbReference>
<feature type="domain" description="Response regulatory" evidence="2">
    <location>
        <begin position="3"/>
        <end position="120"/>
    </location>
</feature>
<sequence>MHRILIIDDHPIFRHAMITILGKKFPDSETLEANSISEALTLLEQDAKFDLIMLDLNMPETCGLNGLLEIRNQHPNVPVVIISAETEKQNILQTISYGAVGFISKSSKIEEIATSIESIFEGNVCLPSEILRTPSTRTRMTNDNGISPEQIRSLTRKELT</sequence>
<dbReference type="InterPro" id="IPR058245">
    <property type="entry name" value="NreC/VraR/RcsB-like_REC"/>
</dbReference>
<proteinExistence type="predicted"/>
<dbReference type="Gene3D" id="3.40.50.2300">
    <property type="match status" value="1"/>
</dbReference>
<dbReference type="CDD" id="cd17535">
    <property type="entry name" value="REC_NarL-like"/>
    <property type="match status" value="1"/>
</dbReference>
<gene>
    <name evidence="3" type="ORF">METZ01_LOCUS334718</name>
</gene>
<feature type="compositionally biased region" description="Polar residues" evidence="1">
    <location>
        <begin position="136"/>
        <end position="153"/>
    </location>
</feature>
<evidence type="ECO:0000256" key="1">
    <source>
        <dbReference type="SAM" id="MobiDB-lite"/>
    </source>
</evidence>